<dbReference type="EMBL" id="JAHEWX010000016">
    <property type="protein sequence ID" value="MBT1542609.1"/>
    <property type="molecule type" value="Genomic_DNA"/>
</dbReference>
<evidence type="ECO:0000313" key="1">
    <source>
        <dbReference type="EMBL" id="MBT1542609.1"/>
    </source>
</evidence>
<dbReference type="RefSeq" id="WP_214563340.1">
    <property type="nucleotide sequence ID" value="NZ_JAHEWX010000016.1"/>
</dbReference>
<comment type="caution">
    <text evidence="1">The sequence shown here is derived from an EMBL/GenBank/DDBJ whole genome shotgun (WGS) entry which is preliminary data.</text>
</comment>
<sequence>MGIVLFILGIFITYWVVQAALLSALNDHYKTRVHFELTGEWKPCHWNNKTVPKRANQ</sequence>
<evidence type="ECO:0000313" key="2">
    <source>
        <dbReference type="Proteomes" id="UP000709437"/>
    </source>
</evidence>
<dbReference type="Proteomes" id="UP000709437">
    <property type="component" value="Unassembled WGS sequence"/>
</dbReference>
<dbReference type="AlphaFoldDB" id="A0A9Q2W7A2"/>
<accession>A0A9Q2W7A2</accession>
<organism evidence="1 2">
    <name type="scientific">Curtobacterium flaccumfaciens pv. flaccumfaciens</name>
    <dbReference type="NCBI Taxonomy" id="138532"/>
    <lineage>
        <taxon>Bacteria</taxon>
        <taxon>Bacillati</taxon>
        <taxon>Actinomycetota</taxon>
        <taxon>Actinomycetes</taxon>
        <taxon>Micrococcales</taxon>
        <taxon>Microbacteriaceae</taxon>
        <taxon>Curtobacterium</taxon>
    </lineage>
</organism>
<protein>
    <submittedName>
        <fullName evidence="1">Uncharacterized protein</fullName>
    </submittedName>
</protein>
<reference evidence="1" key="1">
    <citation type="submission" date="2021-05" db="EMBL/GenBank/DDBJ databases">
        <title>Whole genome sequence of Curtobacterium flaccumfaciens pv. flaccumfaciens strain CFBP 3417.</title>
        <authorList>
            <person name="Osdaghi E."/>
            <person name="Taghouti G."/>
            <person name="Portier P."/>
            <person name="Fazliarab A."/>
            <person name="Taghavi S.M."/>
            <person name="Briand M."/>
            <person name="Le-Saux M."/>
            <person name="Jacques M.-A."/>
        </authorList>
    </citation>
    <scope>NUCLEOTIDE SEQUENCE</scope>
    <source>
        <strain evidence="1">CFBP 3417</strain>
    </source>
</reference>
<proteinExistence type="predicted"/>
<name>A0A9Q2W7A2_9MICO</name>
<gene>
    <name evidence="1" type="ORF">KK103_12625</name>
</gene>